<accession>A0A1I7ZLP0</accession>
<protein>
    <submittedName>
        <fullName evidence="2">F-box domain-containing protein</fullName>
    </submittedName>
</protein>
<keyword evidence="1" id="KW-1185">Reference proteome</keyword>
<dbReference type="AlphaFoldDB" id="A0A1I7ZLP0"/>
<dbReference type="WBParaSite" id="L893_g27690.t1">
    <property type="protein sequence ID" value="L893_g27690.t1"/>
    <property type="gene ID" value="L893_g27690"/>
</dbReference>
<reference evidence="2" key="1">
    <citation type="submission" date="2016-11" db="UniProtKB">
        <authorList>
            <consortium name="WormBaseParasite"/>
        </authorList>
    </citation>
    <scope>IDENTIFICATION</scope>
</reference>
<proteinExistence type="predicted"/>
<evidence type="ECO:0000313" key="1">
    <source>
        <dbReference type="Proteomes" id="UP000095287"/>
    </source>
</evidence>
<name>A0A1I7ZLP0_9BILA</name>
<evidence type="ECO:0000313" key="2">
    <source>
        <dbReference type="WBParaSite" id="L893_g27690.t1"/>
    </source>
</evidence>
<organism evidence="1 2">
    <name type="scientific">Steinernema glaseri</name>
    <dbReference type="NCBI Taxonomy" id="37863"/>
    <lineage>
        <taxon>Eukaryota</taxon>
        <taxon>Metazoa</taxon>
        <taxon>Ecdysozoa</taxon>
        <taxon>Nematoda</taxon>
        <taxon>Chromadorea</taxon>
        <taxon>Rhabditida</taxon>
        <taxon>Tylenchina</taxon>
        <taxon>Panagrolaimomorpha</taxon>
        <taxon>Strongyloidoidea</taxon>
        <taxon>Steinernematidae</taxon>
        <taxon>Steinernema</taxon>
    </lineage>
</organism>
<sequence>MRLIGSGAERLSSKQKVAVRRKAQNASQFAFLGTTLADFGRAASFADPPLTATQISACFPPPRPKPVPVTRADRRAIAEAQPRYQRPRPSATVRADRCARFGAIDSLICIQSPSPRSRALRPHSRHSASSKFVWSVDELALLGDRTSSCWGLSGGYGGIRAAGGGPLPEGDYGLRSRSAMDALPETVVDAIVSNLPCFTAKELFDFPGSFGEAAREHIGMAGDLCIDVAFYTENLVFTCQVESLATMERSILPLDSFDPDYVRFLRVGELRIASFPRFNSDDYVDDPRSFAGLLHILSHWRASADRTSQLQLSNITPAAEAKLLPLLEHIGIGFDEIMVIRSSGPAVHRLLKQQLGFGTVKRVQLAESNIKPYEIGFQDAIVAFSQQPQMRTFTAEAINFDFVRRLAREWMLDMRFGGTTFVFSTTRNTWDKLRAQIEGLQQAAADEWSLSSLREDGAHEELRFRFTEDPDLATFPLIARGNLRVYEIEY</sequence>
<dbReference type="Proteomes" id="UP000095287">
    <property type="component" value="Unplaced"/>
</dbReference>